<proteinExistence type="predicted"/>
<dbReference type="GO" id="GO:0140042">
    <property type="term" value="P:lipid droplet formation"/>
    <property type="evidence" value="ECO:0007669"/>
    <property type="project" value="UniProtKB-ARBA"/>
</dbReference>
<dbReference type="AlphaFoldDB" id="A0A1Q3AY62"/>
<feature type="transmembrane region" description="Helical" evidence="7">
    <location>
        <begin position="194"/>
        <end position="216"/>
    </location>
</feature>
<dbReference type="Proteomes" id="UP000187406">
    <property type="component" value="Unassembled WGS sequence"/>
</dbReference>
<evidence type="ECO:0000313" key="9">
    <source>
        <dbReference type="Proteomes" id="UP000187406"/>
    </source>
</evidence>
<keyword evidence="6 7" id="KW-0472">Membrane</keyword>
<dbReference type="Pfam" id="PF06775">
    <property type="entry name" value="Seipin"/>
    <property type="match status" value="1"/>
</dbReference>
<dbReference type="PANTHER" id="PTHR21212:SF6">
    <property type="entry name" value="SEIPIN-2-LIKE"/>
    <property type="match status" value="1"/>
</dbReference>
<accession>A0A1Q3AY62</accession>
<comment type="subcellular location">
    <subcellularLocation>
        <location evidence="1">Endoplasmic reticulum membrane</location>
        <topology evidence="1">Multi-pass membrane protein</topology>
    </subcellularLocation>
</comment>
<evidence type="ECO:0000256" key="4">
    <source>
        <dbReference type="ARBA" id="ARBA00022989"/>
    </source>
</evidence>
<reference evidence="9" key="1">
    <citation type="submission" date="2016-04" db="EMBL/GenBank/DDBJ databases">
        <title>Cephalotus genome sequencing.</title>
        <authorList>
            <person name="Fukushima K."/>
            <person name="Hasebe M."/>
            <person name="Fang X."/>
        </authorList>
    </citation>
    <scope>NUCLEOTIDE SEQUENCE [LARGE SCALE GENOMIC DNA]</scope>
    <source>
        <strain evidence="9">cv. St1</strain>
    </source>
</reference>
<keyword evidence="4 7" id="KW-1133">Transmembrane helix</keyword>
<dbReference type="CDD" id="cd23995">
    <property type="entry name" value="Seipin_BSCL2_like"/>
    <property type="match status" value="1"/>
</dbReference>
<name>A0A1Q3AY62_CEPFO</name>
<feature type="transmembrane region" description="Helical" evidence="7">
    <location>
        <begin position="483"/>
        <end position="502"/>
    </location>
</feature>
<organism evidence="8 9">
    <name type="scientific">Cephalotus follicularis</name>
    <name type="common">Albany pitcher plant</name>
    <dbReference type="NCBI Taxonomy" id="3775"/>
    <lineage>
        <taxon>Eukaryota</taxon>
        <taxon>Viridiplantae</taxon>
        <taxon>Streptophyta</taxon>
        <taxon>Embryophyta</taxon>
        <taxon>Tracheophyta</taxon>
        <taxon>Spermatophyta</taxon>
        <taxon>Magnoliopsida</taxon>
        <taxon>eudicotyledons</taxon>
        <taxon>Gunneridae</taxon>
        <taxon>Pentapetalae</taxon>
        <taxon>rosids</taxon>
        <taxon>fabids</taxon>
        <taxon>Oxalidales</taxon>
        <taxon>Cephalotaceae</taxon>
        <taxon>Cephalotus</taxon>
    </lineage>
</organism>
<dbReference type="OrthoDB" id="3990054at2759"/>
<gene>
    <name evidence="8" type="ORF">CFOL_v3_04220</name>
</gene>
<evidence type="ECO:0000256" key="2">
    <source>
        <dbReference type="ARBA" id="ARBA00022692"/>
    </source>
</evidence>
<keyword evidence="3" id="KW-0256">Endoplasmic reticulum</keyword>
<keyword evidence="2 7" id="KW-0812">Transmembrane</keyword>
<dbReference type="InParanoid" id="A0A1Q3AY62"/>
<evidence type="ECO:0000256" key="1">
    <source>
        <dbReference type="ARBA" id="ARBA00004477"/>
    </source>
</evidence>
<dbReference type="GO" id="GO:0005789">
    <property type="term" value="C:endoplasmic reticulum membrane"/>
    <property type="evidence" value="ECO:0007669"/>
    <property type="project" value="UniProtKB-SubCell"/>
</dbReference>
<protein>
    <submittedName>
        <fullName evidence="8">Seipin domain-containing protein</fullName>
    </submittedName>
</protein>
<dbReference type="GO" id="GO:0006629">
    <property type="term" value="P:lipid metabolic process"/>
    <property type="evidence" value="ECO:0007669"/>
    <property type="project" value="UniProtKB-KW"/>
</dbReference>
<keyword evidence="9" id="KW-1185">Reference proteome</keyword>
<feature type="transmembrane region" description="Helical" evidence="7">
    <location>
        <begin position="256"/>
        <end position="281"/>
    </location>
</feature>
<dbReference type="STRING" id="3775.A0A1Q3AY62"/>
<evidence type="ECO:0000256" key="3">
    <source>
        <dbReference type="ARBA" id="ARBA00022824"/>
    </source>
</evidence>
<sequence>MNESKIQENDDITVADQGLLQDHDNFTGFGCKNNFKSHCLCDVLKCCLLKFVVDRAEKLFIDKKLRKRISLTDGNEQLALLSGSSQRFSGENVNYWSSSPKNSRVNRECNFEVKSARVDFTLQENKRVCAISNNLTLVRSKNGFDGTNAWNDDCIDESEVANAPSGCYSEFPWNLIAFFATLFLRFIGFQFTIFFSFVTFPIWLSYLLFMSLMFPLQTLRHIRGYSIDRLLTVLGVSSKKVTVKVQKSVGKVAIRFAWAFLSSIYVFFMLIGLLGSGFLFMGFMMRNILEKPIHTTETLNFDYAKSSPVAFVPITPGVGEPSSLTPQDSFEDEKHVGARVIPYNHKLQLTVSLILPESEYNRKLGVFQLQVRVEFLSTNGKVTASSSYPCILQFKSEPIRYAETIVMTAPLIAGLRSESQVLEIKTNEFTEGLEPTACFKVIVEQRAEYKAGAGIPEIYAASLVLKSELPLLKRMIWLWRRTIFVWASFIWFLTELVFVLLVCRSTIMTIGRPRIAYGKMGFQSDNIPWYKGH</sequence>
<evidence type="ECO:0000256" key="6">
    <source>
        <dbReference type="ARBA" id="ARBA00023136"/>
    </source>
</evidence>
<evidence type="ECO:0000256" key="7">
    <source>
        <dbReference type="SAM" id="Phobius"/>
    </source>
</evidence>
<dbReference type="EMBL" id="BDDD01000163">
    <property type="protein sequence ID" value="GAV60691.1"/>
    <property type="molecule type" value="Genomic_DNA"/>
</dbReference>
<evidence type="ECO:0000313" key="8">
    <source>
        <dbReference type="EMBL" id="GAV60691.1"/>
    </source>
</evidence>
<keyword evidence="5" id="KW-0443">Lipid metabolism</keyword>
<comment type="caution">
    <text evidence="8">The sequence shown here is derived from an EMBL/GenBank/DDBJ whole genome shotgun (WGS) entry which is preliminary data.</text>
</comment>
<dbReference type="PANTHER" id="PTHR21212">
    <property type="entry name" value="BERNARDINELLI-SEIP CONGENITAL LIPODYSTROPHY 2 HOMOLOG BSCL2 PROTEIN"/>
    <property type="match status" value="1"/>
</dbReference>
<evidence type="ECO:0000256" key="5">
    <source>
        <dbReference type="ARBA" id="ARBA00023098"/>
    </source>
</evidence>
<dbReference type="InterPro" id="IPR009617">
    <property type="entry name" value="Seipin"/>
</dbReference>